<evidence type="ECO:0000313" key="2">
    <source>
        <dbReference type="EMBL" id="KIT16178.1"/>
    </source>
</evidence>
<dbReference type="AlphaFoldDB" id="A0A0D1D8D0"/>
<evidence type="ECO:0000313" key="3">
    <source>
        <dbReference type="Proteomes" id="UP000032232"/>
    </source>
</evidence>
<gene>
    <name evidence="2" type="primary">ytpA</name>
    <name evidence="2" type="ORF">jaqu_21400</name>
</gene>
<keyword evidence="2" id="KW-0378">Hydrolase</keyword>
<dbReference type="PATRIC" id="fig|935700.4.peg.2206"/>
<organism evidence="2 3">
    <name type="scientific">Jannaschia aquimarina</name>
    <dbReference type="NCBI Taxonomy" id="935700"/>
    <lineage>
        <taxon>Bacteria</taxon>
        <taxon>Pseudomonadati</taxon>
        <taxon>Pseudomonadota</taxon>
        <taxon>Alphaproteobacteria</taxon>
        <taxon>Rhodobacterales</taxon>
        <taxon>Roseobacteraceae</taxon>
        <taxon>Jannaschia</taxon>
    </lineage>
</organism>
<comment type="caution">
    <text evidence="2">The sequence shown here is derived from an EMBL/GenBank/DDBJ whole genome shotgun (WGS) entry which is preliminary data.</text>
</comment>
<dbReference type="Pfam" id="PF12146">
    <property type="entry name" value="Hydrolase_4"/>
    <property type="match status" value="1"/>
</dbReference>
<reference evidence="2 3" key="1">
    <citation type="submission" date="2015-02" db="EMBL/GenBank/DDBJ databases">
        <title>Genome Sequence of Jannaschia aquimarina DSM28248, a member of the Roseobacter clade.</title>
        <authorList>
            <person name="Voget S."/>
            <person name="Daniel R."/>
        </authorList>
    </citation>
    <scope>NUCLEOTIDE SEQUENCE [LARGE SCALE GENOMIC DNA]</scope>
    <source>
        <strain evidence="2 3">GSW-M26</strain>
    </source>
</reference>
<feature type="domain" description="Serine aminopeptidase S33" evidence="1">
    <location>
        <begin position="46"/>
        <end position="299"/>
    </location>
</feature>
<evidence type="ECO:0000259" key="1">
    <source>
        <dbReference type="Pfam" id="PF12146"/>
    </source>
</evidence>
<dbReference type="InterPro" id="IPR029058">
    <property type="entry name" value="AB_hydrolase_fold"/>
</dbReference>
<dbReference type="OrthoDB" id="9788260at2"/>
<protein>
    <submittedName>
        <fullName evidence="2">YtpA protein</fullName>
        <ecNumber evidence="2">3.1.1.-</ecNumber>
    </submittedName>
</protein>
<dbReference type="SUPFAM" id="SSF53474">
    <property type="entry name" value="alpha/beta-Hydrolases"/>
    <property type="match status" value="1"/>
</dbReference>
<dbReference type="Gene3D" id="3.40.50.1820">
    <property type="entry name" value="alpha/beta hydrolase"/>
    <property type="match status" value="1"/>
</dbReference>
<proteinExistence type="predicted"/>
<dbReference type="EMBL" id="JYFE01000040">
    <property type="protein sequence ID" value="KIT16178.1"/>
    <property type="molecule type" value="Genomic_DNA"/>
</dbReference>
<dbReference type="RefSeq" id="WP_043918950.1">
    <property type="nucleotide sequence ID" value="NZ_FZPF01000013.1"/>
</dbReference>
<name>A0A0D1D8D0_9RHOB</name>
<dbReference type="PANTHER" id="PTHR11614">
    <property type="entry name" value="PHOSPHOLIPASE-RELATED"/>
    <property type="match status" value="1"/>
</dbReference>
<sequence length="329" mass="35499">MNTTTHPVPAPYHADVAAGPPSGHAVWAEASDGTRVRIALWPLDGARGTVLMFPGRTEYCEKYSDAAAHFAAKGYTSAAIDWRGQGLTERPRRNRLSGHVGDFDHFQQDVEAMLSAVEASDLPRPWHLLAHSMGGLIGLRALMEGLDVASATFSGPMWELTLVPSRRQMARFISKLGTAIGLGEAAAPASGKSADPAGNVFEGNLLTTDPEMFAWMKRQVTTYPDLALGAPSLSWLRAAFWEMETLEDRPSPAVPTLTLLGGDEAIVDPDEIRERMADWPGGTLLELPGLRHEVLMENDETRADLFGRIVAHMDAAVAGAPSAPLERQA</sequence>
<dbReference type="STRING" id="935700.jaqu_21400"/>
<dbReference type="Proteomes" id="UP000032232">
    <property type="component" value="Unassembled WGS sequence"/>
</dbReference>
<keyword evidence="3" id="KW-1185">Reference proteome</keyword>
<dbReference type="EC" id="3.1.1.-" evidence="2"/>
<dbReference type="InterPro" id="IPR051044">
    <property type="entry name" value="MAG_DAG_Lipase"/>
</dbReference>
<dbReference type="GO" id="GO:0016787">
    <property type="term" value="F:hydrolase activity"/>
    <property type="evidence" value="ECO:0007669"/>
    <property type="project" value="UniProtKB-KW"/>
</dbReference>
<dbReference type="InterPro" id="IPR022742">
    <property type="entry name" value="Hydrolase_4"/>
</dbReference>
<accession>A0A0D1D8D0</accession>